<dbReference type="InterPro" id="IPR036937">
    <property type="entry name" value="Adhesion_dom_fimbrial_sf"/>
</dbReference>
<dbReference type="InterPro" id="IPR050263">
    <property type="entry name" value="Bact_Fimbrial_Adh_Pro"/>
</dbReference>
<evidence type="ECO:0000259" key="6">
    <source>
        <dbReference type="Pfam" id="PF00419"/>
    </source>
</evidence>
<comment type="subcellular location">
    <subcellularLocation>
        <location evidence="1">Fimbrium</location>
    </subcellularLocation>
</comment>
<dbReference type="PANTHER" id="PTHR33420">
    <property type="entry name" value="FIMBRIAL SUBUNIT ELFA-RELATED"/>
    <property type="match status" value="1"/>
</dbReference>
<dbReference type="GeneID" id="96622349"/>
<feature type="domain" description="Fimbrial-type adhesion" evidence="6">
    <location>
        <begin position="28"/>
        <end position="161"/>
    </location>
</feature>
<organism evidence="7 8">
    <name type="scientific">Pseudomonas psychrophila</name>
    <dbReference type="NCBI Taxonomy" id="122355"/>
    <lineage>
        <taxon>Bacteria</taxon>
        <taxon>Pseudomonadati</taxon>
        <taxon>Pseudomonadota</taxon>
        <taxon>Gammaproteobacteria</taxon>
        <taxon>Pseudomonadales</taxon>
        <taxon>Pseudomonadaceae</taxon>
        <taxon>Pseudomonas</taxon>
    </lineage>
</organism>
<evidence type="ECO:0000313" key="8">
    <source>
        <dbReference type="Proteomes" id="UP000182058"/>
    </source>
</evidence>
<protein>
    <submittedName>
        <fullName evidence="7">Minor fimbrial subunit</fullName>
    </submittedName>
</protein>
<dbReference type="PANTHER" id="PTHR33420:SF3">
    <property type="entry name" value="FIMBRIAL SUBUNIT ELFA"/>
    <property type="match status" value="1"/>
</dbReference>
<dbReference type="SUPFAM" id="SSF49401">
    <property type="entry name" value="Bacterial adhesins"/>
    <property type="match status" value="1"/>
</dbReference>
<keyword evidence="3 5" id="KW-0732">Signal</keyword>
<evidence type="ECO:0000256" key="5">
    <source>
        <dbReference type="SAM" id="SignalP"/>
    </source>
</evidence>
<evidence type="ECO:0000256" key="1">
    <source>
        <dbReference type="ARBA" id="ARBA00004561"/>
    </source>
</evidence>
<dbReference type="InterPro" id="IPR000259">
    <property type="entry name" value="Adhesion_dom_fimbrial"/>
</dbReference>
<evidence type="ECO:0000313" key="7">
    <source>
        <dbReference type="EMBL" id="SDU75057.1"/>
    </source>
</evidence>
<gene>
    <name evidence="7" type="ORF">SAMN04490201_4847</name>
</gene>
<dbReference type="Gene3D" id="2.60.40.1090">
    <property type="entry name" value="Fimbrial-type adhesion domain"/>
    <property type="match status" value="1"/>
</dbReference>
<evidence type="ECO:0000256" key="4">
    <source>
        <dbReference type="ARBA" id="ARBA00023263"/>
    </source>
</evidence>
<name>A0ABY0W670_9PSED</name>
<dbReference type="RefSeq" id="WP_048351284.1">
    <property type="nucleotide sequence ID" value="NZ_CP049044.1"/>
</dbReference>
<feature type="signal peptide" evidence="5">
    <location>
        <begin position="1"/>
        <end position="22"/>
    </location>
</feature>
<accession>A0ABY0W670</accession>
<evidence type="ECO:0000256" key="2">
    <source>
        <dbReference type="ARBA" id="ARBA00006671"/>
    </source>
</evidence>
<keyword evidence="4" id="KW-0281">Fimbrium</keyword>
<evidence type="ECO:0000256" key="3">
    <source>
        <dbReference type="ARBA" id="ARBA00022729"/>
    </source>
</evidence>
<dbReference type="EMBL" id="LT629795">
    <property type="protein sequence ID" value="SDU75057.1"/>
    <property type="molecule type" value="Genomic_DNA"/>
</dbReference>
<sequence>MNLRLSMAAALLTGLACTSSYADDTVTINVSGTLTRAPCSLTSSKTLTANFGSIRTDQINTASAVDIPVTLSCPANSSLNVSIKASGVYQGSTTYASTTKANLVYTLTWKSDGTAANVTGTKRNLTNQSGAVNLGLTAKLYAITAQTEGTFTGSSVITLEYL</sequence>
<dbReference type="InterPro" id="IPR008966">
    <property type="entry name" value="Adhesion_dom_sf"/>
</dbReference>
<feature type="chain" id="PRO_5045305666" evidence="5">
    <location>
        <begin position="23"/>
        <end position="162"/>
    </location>
</feature>
<reference evidence="7 8" key="1">
    <citation type="submission" date="2016-10" db="EMBL/GenBank/DDBJ databases">
        <authorList>
            <person name="Varghese N."/>
            <person name="Submissions S."/>
        </authorList>
    </citation>
    <scope>NUCLEOTIDE SEQUENCE [LARGE SCALE GENOMIC DNA]</scope>
    <source>
        <strain evidence="7 8">BS3667</strain>
    </source>
</reference>
<dbReference type="PROSITE" id="PS51257">
    <property type="entry name" value="PROKAR_LIPOPROTEIN"/>
    <property type="match status" value="1"/>
</dbReference>
<comment type="similarity">
    <text evidence="2">Belongs to the fimbrial protein family.</text>
</comment>
<keyword evidence="8" id="KW-1185">Reference proteome</keyword>
<proteinExistence type="inferred from homology"/>
<dbReference type="Pfam" id="PF00419">
    <property type="entry name" value="Fimbrial"/>
    <property type="match status" value="1"/>
</dbReference>
<dbReference type="Proteomes" id="UP000182058">
    <property type="component" value="Chromosome I"/>
</dbReference>